<organism evidence="3 4">
    <name type="scientific">Pisum sativum</name>
    <name type="common">Garden pea</name>
    <name type="synonym">Lathyrus oleraceus</name>
    <dbReference type="NCBI Taxonomy" id="3888"/>
    <lineage>
        <taxon>Eukaryota</taxon>
        <taxon>Viridiplantae</taxon>
        <taxon>Streptophyta</taxon>
        <taxon>Embryophyta</taxon>
        <taxon>Tracheophyta</taxon>
        <taxon>Spermatophyta</taxon>
        <taxon>Magnoliopsida</taxon>
        <taxon>eudicotyledons</taxon>
        <taxon>Gunneridae</taxon>
        <taxon>Pentapetalae</taxon>
        <taxon>rosids</taxon>
        <taxon>fabids</taxon>
        <taxon>Fabales</taxon>
        <taxon>Fabaceae</taxon>
        <taxon>Papilionoideae</taxon>
        <taxon>50 kb inversion clade</taxon>
        <taxon>NPAAA clade</taxon>
        <taxon>Hologalegina</taxon>
        <taxon>IRL clade</taxon>
        <taxon>Fabeae</taxon>
        <taxon>Lathyrus</taxon>
    </lineage>
</organism>
<feature type="non-terminal residue" evidence="3">
    <location>
        <position position="1"/>
    </location>
</feature>
<dbReference type="PANTHER" id="PTHR16166">
    <property type="entry name" value="VACUOLAR PROTEIN SORTING-ASSOCIATED PROTEIN VPS13"/>
    <property type="match status" value="1"/>
</dbReference>
<dbReference type="InterPro" id="IPR026847">
    <property type="entry name" value="VPS13"/>
</dbReference>
<dbReference type="Pfam" id="PF25036">
    <property type="entry name" value="VPS13_VAB"/>
    <property type="match status" value="1"/>
</dbReference>
<evidence type="ECO:0000313" key="4">
    <source>
        <dbReference type="Proteomes" id="UP001058974"/>
    </source>
</evidence>
<proteinExistence type="predicted"/>
<gene>
    <name evidence="3" type="ORF">KIW84_042736</name>
</gene>
<dbReference type="Gramene" id="Psat04G0273600-T1">
    <property type="protein sequence ID" value="KAI5418216.1"/>
    <property type="gene ID" value="KIW84_042736"/>
</dbReference>
<evidence type="ECO:0000313" key="3">
    <source>
        <dbReference type="EMBL" id="KAI5418216.1"/>
    </source>
</evidence>
<name>A0A9D4XGB1_PEA</name>
<feature type="region of interest" description="Disordered" evidence="1">
    <location>
        <begin position="1403"/>
        <end position="1423"/>
    </location>
</feature>
<dbReference type="GO" id="GO:0045053">
    <property type="term" value="P:protein retention in Golgi apparatus"/>
    <property type="evidence" value="ECO:0007669"/>
    <property type="project" value="TreeGrafter"/>
</dbReference>
<accession>A0A9D4XGB1</accession>
<evidence type="ECO:0000259" key="2">
    <source>
        <dbReference type="Pfam" id="PF25036"/>
    </source>
</evidence>
<protein>
    <recommendedName>
        <fullName evidence="2">Vacuolar protein sorting-associated protein 13 VPS13 adaptor binding domain-containing protein</fullName>
    </recommendedName>
</protein>
<sequence length="3204" mass="359533">ADLLNHPSAKLKSQLLPFFQTHFLHRNPTLHNPSIHDTTTTLPITMLVNSLIRRKILSLLQPWLREEPHLDLKLGFFHSLAVITNLRFDVFVLNKLFHSPPLLFIKDLTVERLVVRFSTWSPPAFYVEFHGVQVVLALENPEEAECVRRLQIPKYDYSDDFRKKLSEFDPEGCSFHQILETILFAVHEKKSFTSSFLNFILKNCHLEAHHIHVDVQFPILNNKYACFGEIKEFSAKSKYLDKKSLVRSFVNSVFVPVKESSFVLDGTGFKVGLNGKNHTDGTMISSDMKSFIKFRDLKPVDCTLCFPELTCAFFPDDIPLCLLFDKLLSNKFNQARSARELWKIASSRIDRVTVTPRFSLQRLVSVIGQWTHYVKAYEQILLLTGYSTGNIWKESFSKMSHDKLSSAKHHWELISDIEKKLTVEGISLARRIARHRAALKVPFDYHEESAATHNFFHHLLFIVAFMWDMISKVIHFLGDIFFGKNKVQAPEIDGCCLGSLIKDPCQSSYFVLNFGKIIMTVSQTNEIHPSVGETLQSHTGVSYLDFLSICFCIDSLLLVSVKDILEQRVFLSCGQMKAELTPSTMSAEEPTLSMLSYTEGKGKEDSHDMKSLMWIEPAKRFPLSETNTMQAEDSFDSHIESFMGKLSVSWKEICSNFNESEIQYSQNPCLLCKIETSSSYSDHKNPDYGFCECGLLVGKLNLIFNRSSISSLSLILSQMQPAVYWEEGKEVSTVSNLLDKTENDWVKKYECFSKKMILAMLQKLPERDIHFGVFVDGPSVRFSHRLEANISGQGTDDTSSQDDFDLIFDFHEIEVVAGSPPSLVGMTLLTGQSGLDDTKTECITLEPRVIEIPKPNNDKYASVGKISIGFYLHLNGLNAFLETSTNDHQIQLLILKPITVQMLCIRDCIYSLSTKMSTFSASLDITAGGFTVLSFLDEVYMIYKAIANFSSVVSYLFKSFEDVDCTHPEIMKWEAFFAVPDSNGAIIPGGLQTNDIFPFFIDGTCRFNSVDVILHNSRTSDNLERNPRKFDILTSNRKAMKSLPQCGIWISIQQALTVISCEEAKMDFLIDLSGIMSSVFEYQNPIGNNHENIVLQSLLLRSVNCLHEISLSGGIFTLCLGLVQNTPSSGNGIKTFGSSEGSTSHLVQESNLSVFERSNNQSPLIVKKMVPPTNISMQDSASHWLVMNVAVCNIFIGRCSMKSDLLRAHKVNKLLSLVSVGGDFNMIFWEIQGGVIVLETSSLPMATDNYSLYLHYIGNLISVAQQHDKSTNLAEDGRESYNIDLDLDQGTVGTSQQAESGLSDAFDLSLSHLALVLALENESGGIQEIVLEVDIRLTFELRTTGMKLTVELSRLLILSQVTHKRVEKEMIIPHFSSVTSKGLSSHLASADPFSEFQNFGELNSDSDASSSKDPTPVQSSQQNQILKNLRASISLEKPDNDSLHGHWFGIGCLSGFDMTLSVYEIQTILSMASSFSGISSHNTTEASEKNHWSSSQVENNFEAIVPDGAIVAIQDANQHMYFTVDGEENSFRIGGAIHYSLAGERALFRVKHCFQKGWTSTVLWFSLVSLFAKNDMGVPLRLNYRPGSCFVDISCTNDGGCGLWRVYPPEAESYEGVTDLEAFNQSEKKAFYLENKMNNSAIAFVDGALEFVKKPGSPIKFKVFNDLSVTYDVSETASHPRMAMHTCLPTDEESTSSLGGKLPCIDIKIEKISLNIVHELSDTEDLFPLICLSLNDTQLTVQILATKSRVISTSSASINYFDAQRNLWGEVLHPVEISLFYRSNVQAQLSEYGSCAVPTNFFCRIKELDISLNENSLDVLLFMIGELKLSGPYSLQSSVILANFCKVENQSGLNLLFHFDQQRVTIPRKQSASILLRRLCDFKVQDSETAISVSIQLADDGSFATSPIHLLLPLTQTLAWKTQIMSREGSRTFPGPMLVVNISRNSEVGLSFVVSPLIKIHNETGFSMELQFQRPAPMEDEFASILLKPGDCIDDSMAIFDAINFSGGVKRALMSLSVGNFLFAFRPKMTEEFSNSETSLSLEWSDYIKGGKAVRLTGVFEKLNYKVRKALFVKSVKCSFSTVLCKLMSEGLCVSDMHFLIQTIAKDIPVAQPQKSTAVLKNGNSKVSLLEQKEIYLLPTVRLTNLLHSDIDVLLSETDQLNLAGYEKIGKQARISCGSTADFYANPAVIYFTVTLTSSNSSCKPVNSKDCVKKLLKQNTEVQHLDINLDFDGGKFSATLRLYRGNRGMLEVVVFTSYCMKNETDLPIYVLATKRWPLSRVELENLNSNVPSELGLCLLPKSTRSWFLKSERVQLKLPEDHTSEALLDLGSLSGLTEISFKKEEGSGIKSVTKLGVSIGPSLGEIVVPSQTVTLVPRYIICNESEQCITVRQYYFQDEMTGVISIDSKKRMSLPLKEGLSKKKEFSVFERLIRKHRIDSDNSLLYIQFHTNEPGLGWSGPVCLASLGHFFLKFRKEDTASDNRMIQFAAVHVVEEGSTLVLSFYKPPNLSLPYRIQNCLPNVSITYYQKGSLEPEVLGPAGSADYVWDDLTLPRRLVVRINDSLQLREIKLDKVRTWIAFYKLGQQRVLATRLLSDKRSRDPISEPDAFEITKVGYEIYAEGPTRVLRICEISDSFKKDAVLDLYAKFQLRVSRLAVHVLEHVTQEDENERKDFTPIVVVKLENLHMVTVSNNHQKYNQLSIQYMNLELKRTGAPFASMLRRHQLDCSEPNDSVLKVVFVILASSSNVKQFRYSSIFLQPMDLNLDEETLMKLASFWRTSLSDSESQRIYFDHFEIHPIKIIANFIPGESHSTYSSSQEALRSLIHSVVKVPSIKNMVVELNGVLITHALITMRELFIKCAQHYSWYAMRAIYIAKGSPLLPPDFVSIFDDLASSSLDVFFDPSHRLPNLPGLTLGTFKLISKCVKGEGLSGTKRYFGDLGKTLKSAGSNIAFAAVAEISDSILRGAEANGFDGLVSGFHQGILKLAMEPSVLGTALMEGGPDRKILLDQSPGVDELYIEGYIQAMLDTVYRQEYLRVRVIDNQVILKNLPPNLSLINDITDHVKEFLMSKALLKGDPSTISHPLRRLRGETEWRIGPTLLTLCEHLFVSFAIRILRRQANKFVLSIKREKQPEVGDHADEPANSIIQKVQKVNFIQKWGIAKFILSGLLAYIDGRLCRSIPNPVVRRVVSGFMLSYIDHSDEK</sequence>
<feature type="domain" description="Vacuolar protein sorting-associated protein 13 VPS13 adaptor binding" evidence="2">
    <location>
        <begin position="2132"/>
        <end position="2535"/>
    </location>
</feature>
<evidence type="ECO:0000256" key="1">
    <source>
        <dbReference type="SAM" id="MobiDB-lite"/>
    </source>
</evidence>
<dbReference type="InterPro" id="IPR009543">
    <property type="entry name" value="VPS13_VAB"/>
</dbReference>
<dbReference type="Proteomes" id="UP001058974">
    <property type="component" value="Chromosome 4"/>
</dbReference>
<dbReference type="GO" id="GO:0006623">
    <property type="term" value="P:protein targeting to vacuole"/>
    <property type="evidence" value="ECO:0007669"/>
    <property type="project" value="TreeGrafter"/>
</dbReference>
<reference evidence="3 4" key="1">
    <citation type="journal article" date="2022" name="Nat. Genet.">
        <title>Improved pea reference genome and pan-genome highlight genomic features and evolutionary characteristics.</title>
        <authorList>
            <person name="Yang T."/>
            <person name="Liu R."/>
            <person name="Luo Y."/>
            <person name="Hu S."/>
            <person name="Wang D."/>
            <person name="Wang C."/>
            <person name="Pandey M.K."/>
            <person name="Ge S."/>
            <person name="Xu Q."/>
            <person name="Li N."/>
            <person name="Li G."/>
            <person name="Huang Y."/>
            <person name="Saxena R.K."/>
            <person name="Ji Y."/>
            <person name="Li M."/>
            <person name="Yan X."/>
            <person name="He Y."/>
            <person name="Liu Y."/>
            <person name="Wang X."/>
            <person name="Xiang C."/>
            <person name="Varshney R.K."/>
            <person name="Ding H."/>
            <person name="Gao S."/>
            <person name="Zong X."/>
        </authorList>
    </citation>
    <scope>NUCLEOTIDE SEQUENCE [LARGE SCALE GENOMIC DNA]</scope>
    <source>
        <strain evidence="3 4">cv. Zhongwan 6</strain>
    </source>
</reference>
<comment type="caution">
    <text evidence="3">The sequence shown here is derived from an EMBL/GenBank/DDBJ whole genome shotgun (WGS) entry which is preliminary data.</text>
</comment>
<dbReference type="EMBL" id="JAMSHJ010000004">
    <property type="protein sequence ID" value="KAI5418216.1"/>
    <property type="molecule type" value="Genomic_DNA"/>
</dbReference>
<keyword evidence="4" id="KW-1185">Reference proteome</keyword>
<dbReference type="PANTHER" id="PTHR16166:SF130">
    <property type="entry name" value="PROTEIN SORTING-ASSOCIATED PROTEIN, PUTATIVE (DUF1162)-RELATED"/>
    <property type="match status" value="1"/>
</dbReference>